<evidence type="ECO:0000313" key="2">
    <source>
        <dbReference type="EMBL" id="CAA9445483.1"/>
    </source>
</evidence>
<sequence>MIAVINRLPVKEGAADQVVERFANSRGNVQGFPGFISMEVLNSEAGDEVLVITRWQDKSDFDSWVGSDAFKRAHSRSGGGELLRGHPQMSTYEVAVEREPGSLEFS</sequence>
<dbReference type="PANTHER" id="PTHR34474:SF4">
    <property type="entry name" value="HEME OXYGENASE (STAPHYLOBILIN-PRODUCING) 1"/>
    <property type="match status" value="1"/>
</dbReference>
<accession>A0A6J4QPC1</accession>
<dbReference type="SUPFAM" id="SSF54909">
    <property type="entry name" value="Dimeric alpha+beta barrel"/>
    <property type="match status" value="1"/>
</dbReference>
<dbReference type="Gene3D" id="3.30.70.100">
    <property type="match status" value="1"/>
</dbReference>
<feature type="domain" description="ABM" evidence="1">
    <location>
        <begin position="2"/>
        <end position="94"/>
    </location>
</feature>
<name>A0A6J4QPC1_9ACTN</name>
<proteinExistence type="predicted"/>
<dbReference type="InterPro" id="IPR011008">
    <property type="entry name" value="Dimeric_a/b-barrel"/>
</dbReference>
<gene>
    <name evidence="2" type="ORF">AVDCRST_MAG14-358</name>
</gene>
<dbReference type="InterPro" id="IPR007138">
    <property type="entry name" value="ABM_dom"/>
</dbReference>
<dbReference type="EMBL" id="CADCVG010000017">
    <property type="protein sequence ID" value="CAA9445483.1"/>
    <property type="molecule type" value="Genomic_DNA"/>
</dbReference>
<dbReference type="PANTHER" id="PTHR34474">
    <property type="entry name" value="SIGNAL TRANSDUCTION PROTEIN TRAP"/>
    <property type="match status" value="1"/>
</dbReference>
<evidence type="ECO:0000259" key="1">
    <source>
        <dbReference type="PROSITE" id="PS51725"/>
    </source>
</evidence>
<dbReference type="InterPro" id="IPR050404">
    <property type="entry name" value="Heme-degrading_MO"/>
</dbReference>
<dbReference type="AlphaFoldDB" id="A0A6J4QPC1"/>
<protein>
    <recommendedName>
        <fullName evidence="1">ABM domain-containing protein</fullName>
    </recommendedName>
</protein>
<reference evidence="2" key="1">
    <citation type="submission" date="2020-02" db="EMBL/GenBank/DDBJ databases">
        <authorList>
            <person name="Meier V. D."/>
        </authorList>
    </citation>
    <scope>NUCLEOTIDE SEQUENCE</scope>
    <source>
        <strain evidence="2">AVDCRST_MAG14</strain>
    </source>
</reference>
<dbReference type="PROSITE" id="PS51725">
    <property type="entry name" value="ABM"/>
    <property type="match status" value="1"/>
</dbReference>
<dbReference type="Pfam" id="PF03992">
    <property type="entry name" value="ABM"/>
    <property type="match status" value="1"/>
</dbReference>
<organism evidence="2">
    <name type="scientific">uncultured Rubrobacteraceae bacterium</name>
    <dbReference type="NCBI Taxonomy" id="349277"/>
    <lineage>
        <taxon>Bacteria</taxon>
        <taxon>Bacillati</taxon>
        <taxon>Actinomycetota</taxon>
        <taxon>Rubrobacteria</taxon>
        <taxon>Rubrobacterales</taxon>
        <taxon>Rubrobacteraceae</taxon>
        <taxon>environmental samples</taxon>
    </lineage>
</organism>